<dbReference type="EMBL" id="ML994617">
    <property type="protein sequence ID" value="KAF2191173.1"/>
    <property type="molecule type" value="Genomic_DNA"/>
</dbReference>
<dbReference type="InterPro" id="IPR011333">
    <property type="entry name" value="SKP1/BTB/POZ_sf"/>
</dbReference>
<dbReference type="AlphaFoldDB" id="A0A6A6EJI4"/>
<evidence type="ECO:0008006" key="3">
    <source>
        <dbReference type="Google" id="ProtNLM"/>
    </source>
</evidence>
<dbReference type="Gene3D" id="3.30.710.10">
    <property type="entry name" value="Potassium Channel Kv1.1, Chain A"/>
    <property type="match status" value="1"/>
</dbReference>
<dbReference type="CDD" id="cd18186">
    <property type="entry name" value="BTB_POZ_ZBTB_KLHL-like"/>
    <property type="match status" value="1"/>
</dbReference>
<accession>A0A6A6EJI4</accession>
<sequence length="199" mass="22722">MNLKGPAIEVIVGKIQSRQRGRCRKHCSVILPAFRAACERNSKDGLENRIKLSDDEPEAFALFAEWIYQGQFTLLESNDPNIPEDNYAMHQVYEIYAPMDIELNYQDYFDIDGRLTEGDMEKWSLLWDEFSDFRNGLFSDISKGKDNRDGLLKPVESYVGPSATVKAKYGSVADVFKGEVQEQEAMKGEFKLEGQSEGW</sequence>
<proteinExistence type="predicted"/>
<evidence type="ECO:0000313" key="1">
    <source>
        <dbReference type="EMBL" id="KAF2191173.1"/>
    </source>
</evidence>
<evidence type="ECO:0000313" key="2">
    <source>
        <dbReference type="Proteomes" id="UP000800200"/>
    </source>
</evidence>
<dbReference type="Proteomes" id="UP000800200">
    <property type="component" value="Unassembled WGS sequence"/>
</dbReference>
<dbReference type="OrthoDB" id="194443at2759"/>
<protein>
    <recommendedName>
        <fullName evidence="3">BTB domain-containing protein</fullName>
    </recommendedName>
</protein>
<name>A0A6A6EJI4_9PEZI</name>
<organism evidence="1 2">
    <name type="scientific">Zopfia rhizophila CBS 207.26</name>
    <dbReference type="NCBI Taxonomy" id="1314779"/>
    <lineage>
        <taxon>Eukaryota</taxon>
        <taxon>Fungi</taxon>
        <taxon>Dikarya</taxon>
        <taxon>Ascomycota</taxon>
        <taxon>Pezizomycotina</taxon>
        <taxon>Dothideomycetes</taxon>
        <taxon>Dothideomycetes incertae sedis</taxon>
        <taxon>Zopfiaceae</taxon>
        <taxon>Zopfia</taxon>
    </lineage>
</organism>
<reference evidence="1" key="1">
    <citation type="journal article" date="2020" name="Stud. Mycol.">
        <title>101 Dothideomycetes genomes: a test case for predicting lifestyles and emergence of pathogens.</title>
        <authorList>
            <person name="Haridas S."/>
            <person name="Albert R."/>
            <person name="Binder M."/>
            <person name="Bloem J."/>
            <person name="Labutti K."/>
            <person name="Salamov A."/>
            <person name="Andreopoulos B."/>
            <person name="Baker S."/>
            <person name="Barry K."/>
            <person name="Bills G."/>
            <person name="Bluhm B."/>
            <person name="Cannon C."/>
            <person name="Castanera R."/>
            <person name="Culley D."/>
            <person name="Daum C."/>
            <person name="Ezra D."/>
            <person name="Gonzalez J."/>
            <person name="Henrissat B."/>
            <person name="Kuo A."/>
            <person name="Liang C."/>
            <person name="Lipzen A."/>
            <person name="Lutzoni F."/>
            <person name="Magnuson J."/>
            <person name="Mondo S."/>
            <person name="Nolan M."/>
            <person name="Ohm R."/>
            <person name="Pangilinan J."/>
            <person name="Park H.-J."/>
            <person name="Ramirez L."/>
            <person name="Alfaro M."/>
            <person name="Sun H."/>
            <person name="Tritt A."/>
            <person name="Yoshinaga Y."/>
            <person name="Zwiers L.-H."/>
            <person name="Turgeon B."/>
            <person name="Goodwin S."/>
            <person name="Spatafora J."/>
            <person name="Crous P."/>
            <person name="Grigoriev I."/>
        </authorList>
    </citation>
    <scope>NUCLEOTIDE SEQUENCE</scope>
    <source>
        <strain evidence="1">CBS 207.26</strain>
    </source>
</reference>
<keyword evidence="2" id="KW-1185">Reference proteome</keyword>
<gene>
    <name evidence="1" type="ORF">K469DRAFT_696901</name>
</gene>